<comment type="similarity">
    <text evidence="2 4">Belongs to the flagella basal body rod proteins family.</text>
</comment>
<sequence length="403" mass="43473">MLGSIYKGMVGMMAYSKGLSNISSNVANMNTPGYKRSELHFRELVDGRQLSGNSSQKGYHSGSTLGVDASLSSTVYSQGDIRETENDTDMGIDGAGFFILRNGNHRYYTRVGQFEFNDKGYLVDKTFGYRVAGFENGHLVDINLQKYRAVDPAATSVINLVGNLSVGSTTHAVNDVAVYDAEGVKHTLKIEFTNNGAVTARSWTVKITDEDDNVITSNLEFRFNENGSPAQDFNQHSFTLTSDGGQETQITLNIGDPGSFNQITNFSSGSTSTVQTGKVDGYSFGVMTGFSVNDEGAIEVQYSNGESLPTISVALARFDSPDHLVDEGSGLLSAQSFQDAIIGTSRTLGLGKIASQSIELSNVDLTSQFTDMIVLQRGYQASSQVLTSANEMLQQLIEATKGR</sequence>
<dbReference type="InterPro" id="IPR037058">
    <property type="entry name" value="Falgellar_hook_FlgE_sf"/>
</dbReference>
<dbReference type="GO" id="GO:0009424">
    <property type="term" value="C:bacterial-type flagellum hook"/>
    <property type="evidence" value="ECO:0007669"/>
    <property type="project" value="TreeGrafter"/>
</dbReference>
<feature type="domain" description="Flagellar basal body rod protein N-terminal" evidence="5">
    <location>
        <begin position="6"/>
        <end position="35"/>
    </location>
</feature>
<dbReference type="STRING" id="1445510.YC6258_00659"/>
<dbReference type="Pfam" id="PF07559">
    <property type="entry name" value="FlgE_D2"/>
    <property type="match status" value="1"/>
</dbReference>
<dbReference type="GO" id="GO:0071978">
    <property type="term" value="P:bacterial-type flagellum-dependent swarming motility"/>
    <property type="evidence" value="ECO:0007669"/>
    <property type="project" value="TreeGrafter"/>
</dbReference>
<dbReference type="OrthoDB" id="8578401at2"/>
<dbReference type="NCBIfam" id="TIGR03506">
    <property type="entry name" value="FlgEFG_subfam"/>
    <property type="match status" value="1"/>
</dbReference>
<dbReference type="EMBL" id="CP007142">
    <property type="protein sequence ID" value="AJQ92709.1"/>
    <property type="molecule type" value="Genomic_DNA"/>
</dbReference>
<dbReference type="InterPro" id="IPR011491">
    <property type="entry name" value="FlgE_D2"/>
</dbReference>
<dbReference type="AlphaFoldDB" id="A0A0C5VR43"/>
<dbReference type="Gene3D" id="2.60.98.20">
    <property type="entry name" value="Flagellar hook protein FlgE"/>
    <property type="match status" value="1"/>
</dbReference>
<keyword evidence="10" id="KW-1185">Reference proteome</keyword>
<keyword evidence="9" id="KW-0282">Flagellum</keyword>
<evidence type="ECO:0000256" key="2">
    <source>
        <dbReference type="ARBA" id="ARBA00009677"/>
    </source>
</evidence>
<dbReference type="GO" id="GO:0005829">
    <property type="term" value="C:cytosol"/>
    <property type="evidence" value="ECO:0007669"/>
    <property type="project" value="TreeGrafter"/>
</dbReference>
<evidence type="ECO:0000256" key="4">
    <source>
        <dbReference type="RuleBase" id="RU362116"/>
    </source>
</evidence>
<feature type="domain" description="Flagellar hook protein FlgE/F/G-like D1" evidence="8">
    <location>
        <begin position="92"/>
        <end position="146"/>
    </location>
</feature>
<evidence type="ECO:0000259" key="5">
    <source>
        <dbReference type="Pfam" id="PF00460"/>
    </source>
</evidence>
<dbReference type="InterPro" id="IPR010930">
    <property type="entry name" value="Flg_bb/hook_C_dom"/>
</dbReference>
<evidence type="ECO:0000313" key="9">
    <source>
        <dbReference type="EMBL" id="AJQ92709.1"/>
    </source>
</evidence>
<dbReference type="Pfam" id="PF22692">
    <property type="entry name" value="LlgE_F_G_D1"/>
    <property type="match status" value="1"/>
</dbReference>
<dbReference type="Proteomes" id="UP000032266">
    <property type="component" value="Chromosome"/>
</dbReference>
<dbReference type="PATRIC" id="fig|1445510.3.peg.647"/>
<keyword evidence="9" id="KW-0966">Cell projection</keyword>
<comment type="subcellular location">
    <subcellularLocation>
        <location evidence="1 4">Bacterial flagellum basal body</location>
    </subcellularLocation>
</comment>
<dbReference type="InterPro" id="IPR020013">
    <property type="entry name" value="Flagellar_FlgE/F/G"/>
</dbReference>
<dbReference type="GO" id="GO:0030694">
    <property type="term" value="C:bacterial-type flagellum basal body, rod"/>
    <property type="evidence" value="ECO:0007669"/>
    <property type="project" value="UniProtKB-UniRule"/>
</dbReference>
<dbReference type="HOGENOM" id="CLU_013687_2_4_6"/>
<feature type="domain" description="Flagellar hook protein FlgE D2" evidence="7">
    <location>
        <begin position="168"/>
        <end position="282"/>
    </location>
</feature>
<evidence type="ECO:0000259" key="6">
    <source>
        <dbReference type="Pfam" id="PF06429"/>
    </source>
</evidence>
<organism evidence="9 10">
    <name type="scientific">Gynuella sunshinyii YC6258</name>
    <dbReference type="NCBI Taxonomy" id="1445510"/>
    <lineage>
        <taxon>Bacteria</taxon>
        <taxon>Pseudomonadati</taxon>
        <taxon>Pseudomonadota</taxon>
        <taxon>Gammaproteobacteria</taxon>
        <taxon>Oceanospirillales</taxon>
        <taxon>Saccharospirillaceae</taxon>
        <taxon>Gynuella</taxon>
    </lineage>
</organism>
<dbReference type="RefSeq" id="WP_044615706.1">
    <property type="nucleotide sequence ID" value="NZ_CP007142.1"/>
</dbReference>
<accession>A0A0C5VR43</accession>
<reference evidence="9 10" key="1">
    <citation type="submission" date="2014-01" db="EMBL/GenBank/DDBJ databases">
        <title>Full genme sequencing of cellulolytic bacterium Gynuella sunshinyii YC6258T gen. nov., sp. nov.</title>
        <authorList>
            <person name="Khan H."/>
            <person name="Chung E.J."/>
            <person name="Chung Y.R."/>
        </authorList>
    </citation>
    <scope>NUCLEOTIDE SEQUENCE [LARGE SCALE GENOMIC DNA]</scope>
    <source>
        <strain evidence="9 10">YC6258</strain>
    </source>
</reference>
<dbReference type="PANTHER" id="PTHR30435">
    <property type="entry name" value="FLAGELLAR PROTEIN"/>
    <property type="match status" value="1"/>
</dbReference>
<gene>
    <name evidence="9" type="ORF">YC6258_00659</name>
</gene>
<dbReference type="InterPro" id="IPR012836">
    <property type="entry name" value="FlgF"/>
</dbReference>
<dbReference type="PANTHER" id="PTHR30435:SF1">
    <property type="entry name" value="FLAGELLAR HOOK PROTEIN FLGE"/>
    <property type="match status" value="1"/>
</dbReference>
<comment type="subunit">
    <text evidence="4">The basal body constitutes a major portion of the flagellar organelle and consists of five rings (E,L,P,S, and M) mounted on a central rod. The rod consists of about 26 subunits of FlgG in the distal portion, and FlgB, FlgC and FlgF are thought to build up the proximal portion of the rod with about 6 subunits each.</text>
</comment>
<evidence type="ECO:0000256" key="1">
    <source>
        <dbReference type="ARBA" id="ARBA00004117"/>
    </source>
</evidence>
<evidence type="ECO:0000313" key="10">
    <source>
        <dbReference type="Proteomes" id="UP000032266"/>
    </source>
</evidence>
<evidence type="ECO:0000259" key="7">
    <source>
        <dbReference type="Pfam" id="PF07559"/>
    </source>
</evidence>
<proteinExistence type="inferred from homology"/>
<dbReference type="NCBIfam" id="TIGR02490">
    <property type="entry name" value="flgF"/>
    <property type="match status" value="1"/>
</dbReference>
<dbReference type="InterPro" id="IPR037925">
    <property type="entry name" value="FlgE/F/G-like"/>
</dbReference>
<evidence type="ECO:0000259" key="8">
    <source>
        <dbReference type="Pfam" id="PF22692"/>
    </source>
</evidence>
<dbReference type="SUPFAM" id="SSF117143">
    <property type="entry name" value="Flagellar hook protein flgE"/>
    <property type="match status" value="1"/>
</dbReference>
<dbReference type="Pfam" id="PF00460">
    <property type="entry name" value="Flg_bb_rod"/>
    <property type="match status" value="1"/>
</dbReference>
<keyword evidence="9" id="KW-0969">Cilium</keyword>
<dbReference type="InterPro" id="IPR001444">
    <property type="entry name" value="Flag_bb_rod_N"/>
</dbReference>
<feature type="domain" description="Flagellar basal-body/hook protein C-terminal" evidence="6">
    <location>
        <begin position="355"/>
        <end position="397"/>
    </location>
</feature>
<dbReference type="Pfam" id="PF06429">
    <property type="entry name" value="Flg_bbr_C"/>
    <property type="match status" value="1"/>
</dbReference>
<keyword evidence="3 4" id="KW-0975">Bacterial flagellum</keyword>
<evidence type="ECO:0000256" key="3">
    <source>
        <dbReference type="ARBA" id="ARBA00023143"/>
    </source>
</evidence>
<protein>
    <recommendedName>
        <fullName evidence="4">Flagellar basal-body rod protein FlgF</fullName>
    </recommendedName>
</protein>
<name>A0A0C5VR43_9GAMM</name>
<dbReference type="KEGG" id="gsn:YC6258_00659"/>
<dbReference type="InterPro" id="IPR053967">
    <property type="entry name" value="LlgE_F_G-like_D1"/>
</dbReference>